<dbReference type="InterPro" id="IPR009057">
    <property type="entry name" value="Homeodomain-like_sf"/>
</dbReference>
<accession>A0A0H1BR28</accession>
<evidence type="ECO:0000256" key="1">
    <source>
        <dbReference type="SAM" id="MobiDB-lite"/>
    </source>
</evidence>
<name>A0A0H1BR28_9EURO</name>
<evidence type="ECO:0008006" key="4">
    <source>
        <dbReference type="Google" id="ProtNLM"/>
    </source>
</evidence>
<dbReference type="AlphaFoldDB" id="A0A0H1BR28"/>
<protein>
    <recommendedName>
        <fullName evidence="4">Winged helix-turn helix domain-containing protein</fullName>
    </recommendedName>
</protein>
<gene>
    <name evidence="2" type="ORF">EMPG_11569</name>
</gene>
<comment type="caution">
    <text evidence="2">The sequence shown here is derived from an EMBL/GenBank/DDBJ whole genome shotgun (WGS) entry which is preliminary data.</text>
</comment>
<dbReference type="OrthoDB" id="4177423at2759"/>
<dbReference type="EMBL" id="LDEV01000311">
    <property type="protein sequence ID" value="KLJ13492.1"/>
    <property type="molecule type" value="Genomic_DNA"/>
</dbReference>
<feature type="region of interest" description="Disordered" evidence="1">
    <location>
        <begin position="256"/>
        <end position="306"/>
    </location>
</feature>
<proteinExistence type="predicted"/>
<organism evidence="2 3">
    <name type="scientific">Blastomyces silverae</name>
    <dbReference type="NCBI Taxonomy" id="2060906"/>
    <lineage>
        <taxon>Eukaryota</taxon>
        <taxon>Fungi</taxon>
        <taxon>Dikarya</taxon>
        <taxon>Ascomycota</taxon>
        <taxon>Pezizomycotina</taxon>
        <taxon>Eurotiomycetes</taxon>
        <taxon>Eurotiomycetidae</taxon>
        <taxon>Onygenales</taxon>
        <taxon>Ajellomycetaceae</taxon>
        <taxon>Blastomyces</taxon>
    </lineage>
</organism>
<dbReference type="Proteomes" id="UP000053573">
    <property type="component" value="Unassembled WGS sequence"/>
</dbReference>
<keyword evidence="3" id="KW-1185">Reference proteome</keyword>
<evidence type="ECO:0000313" key="2">
    <source>
        <dbReference type="EMBL" id="KLJ13492.1"/>
    </source>
</evidence>
<evidence type="ECO:0000313" key="3">
    <source>
        <dbReference type="Proteomes" id="UP000053573"/>
    </source>
</evidence>
<reference evidence="3" key="1">
    <citation type="journal article" date="2015" name="PLoS Genet.">
        <title>The dynamic genome and transcriptome of the human fungal pathogen Blastomyces and close relative Emmonsia.</title>
        <authorList>
            <person name="Munoz J.F."/>
            <person name="Gauthier G.M."/>
            <person name="Desjardins C.A."/>
            <person name="Gallo J.E."/>
            <person name="Holder J."/>
            <person name="Sullivan T.D."/>
            <person name="Marty A.J."/>
            <person name="Carmen J.C."/>
            <person name="Chen Z."/>
            <person name="Ding L."/>
            <person name="Gujja S."/>
            <person name="Magrini V."/>
            <person name="Misas E."/>
            <person name="Mitreva M."/>
            <person name="Priest M."/>
            <person name="Saif S."/>
            <person name="Whiston E.A."/>
            <person name="Young S."/>
            <person name="Zeng Q."/>
            <person name="Goldman W.E."/>
            <person name="Mardis E.R."/>
            <person name="Taylor J.W."/>
            <person name="McEwen J.G."/>
            <person name="Clay O.K."/>
            <person name="Klein B.S."/>
            <person name="Cuomo C.A."/>
        </authorList>
    </citation>
    <scope>NUCLEOTIDE SEQUENCE [LARGE SCALE GENOMIC DNA]</scope>
    <source>
        <strain evidence="3">UAMH 139</strain>
    </source>
</reference>
<dbReference type="SUPFAM" id="SSF46689">
    <property type="entry name" value="Homeodomain-like"/>
    <property type="match status" value="1"/>
</dbReference>
<sequence length="306" mass="34277">MSLRMPAFLFRNPRHVMAFADKRAPTSLYTRDLRAYAGRRSEPPAATRSLLLRLLVPRLVNTQQPSSAALGDSASGSIRFRPYQQITVDMPKRLTQEQKHAVTAALFRQEPYLDIAAAHGISERRLRGIASCLRTWGTTHPPRTKPMGRPKTITDEIQKGLGDFVNARPLASIEDMQSYIQNTFSIKCSYRSFSRRLKDMGYNRTIIQRGNRSLEKNNIPLLSETNKLRIQNDPAAAELLNKPRVLYAWILKPSKPSPKRSKAGAQGNNGQPSDELSDYVGNEESLGSLFDGEDSVTDPMPITTLP</sequence>